<keyword evidence="2" id="KW-1185">Reference proteome</keyword>
<dbReference type="EMBL" id="BGZK01000137">
    <property type="protein sequence ID" value="GBP22215.1"/>
    <property type="molecule type" value="Genomic_DNA"/>
</dbReference>
<accession>A0A4C1U769</accession>
<evidence type="ECO:0000313" key="1">
    <source>
        <dbReference type="EMBL" id="GBP22215.1"/>
    </source>
</evidence>
<organism evidence="1 2">
    <name type="scientific">Eumeta variegata</name>
    <name type="common">Bagworm moth</name>
    <name type="synonym">Eumeta japonica</name>
    <dbReference type="NCBI Taxonomy" id="151549"/>
    <lineage>
        <taxon>Eukaryota</taxon>
        <taxon>Metazoa</taxon>
        <taxon>Ecdysozoa</taxon>
        <taxon>Arthropoda</taxon>
        <taxon>Hexapoda</taxon>
        <taxon>Insecta</taxon>
        <taxon>Pterygota</taxon>
        <taxon>Neoptera</taxon>
        <taxon>Endopterygota</taxon>
        <taxon>Lepidoptera</taxon>
        <taxon>Glossata</taxon>
        <taxon>Ditrysia</taxon>
        <taxon>Tineoidea</taxon>
        <taxon>Psychidae</taxon>
        <taxon>Oiketicinae</taxon>
        <taxon>Eumeta</taxon>
    </lineage>
</organism>
<comment type="caution">
    <text evidence="1">The sequence shown here is derived from an EMBL/GenBank/DDBJ whole genome shotgun (WGS) entry which is preliminary data.</text>
</comment>
<sequence length="95" mass="10485">MIKTTYVCIFLTTAIIKGIHHSLKRRYSRFLSSFNANGILALDNPSVAGRQRNDRDDLRPRSDGGTIILQPTLENVSASEGEVHRSSENAITGDV</sequence>
<name>A0A4C1U769_EUMVA</name>
<reference evidence="1 2" key="1">
    <citation type="journal article" date="2019" name="Commun. Biol.">
        <title>The bagworm genome reveals a unique fibroin gene that provides high tensile strength.</title>
        <authorList>
            <person name="Kono N."/>
            <person name="Nakamura H."/>
            <person name="Ohtoshi R."/>
            <person name="Tomita M."/>
            <person name="Numata K."/>
            <person name="Arakawa K."/>
        </authorList>
    </citation>
    <scope>NUCLEOTIDE SEQUENCE [LARGE SCALE GENOMIC DNA]</scope>
</reference>
<proteinExistence type="predicted"/>
<protein>
    <submittedName>
        <fullName evidence="1">Uncharacterized protein</fullName>
    </submittedName>
</protein>
<evidence type="ECO:0000313" key="2">
    <source>
        <dbReference type="Proteomes" id="UP000299102"/>
    </source>
</evidence>
<dbReference type="Proteomes" id="UP000299102">
    <property type="component" value="Unassembled WGS sequence"/>
</dbReference>
<gene>
    <name evidence="1" type="ORF">EVAR_10725_1</name>
</gene>
<dbReference type="AlphaFoldDB" id="A0A4C1U769"/>